<proteinExistence type="inferred from homology"/>
<dbReference type="InterPro" id="IPR037239">
    <property type="entry name" value="OSBP_sf"/>
</dbReference>
<protein>
    <submittedName>
        <fullName evidence="3">Oxysterol-binding</fullName>
    </submittedName>
</protein>
<dbReference type="PANTHER" id="PTHR10972">
    <property type="entry name" value="OXYSTEROL-BINDING PROTEIN-RELATED"/>
    <property type="match status" value="1"/>
</dbReference>
<gene>
    <name evidence="3" type="ORF">D0Z07_5253</name>
</gene>
<dbReference type="Gene3D" id="3.30.70.3490">
    <property type="match status" value="1"/>
</dbReference>
<dbReference type="PROSITE" id="PS01013">
    <property type="entry name" value="OSBP"/>
    <property type="match status" value="1"/>
</dbReference>
<dbReference type="AlphaFoldDB" id="A0A9P6VIU6"/>
<comment type="caution">
    <text evidence="3">The sequence shown here is derived from an EMBL/GenBank/DDBJ whole genome shotgun (WGS) entry which is preliminary data.</text>
</comment>
<dbReference type="InterPro" id="IPR018494">
    <property type="entry name" value="Oxysterol-bd_CS"/>
</dbReference>
<dbReference type="Proteomes" id="UP000785200">
    <property type="component" value="Unassembled WGS sequence"/>
</dbReference>
<evidence type="ECO:0000256" key="2">
    <source>
        <dbReference type="RuleBase" id="RU003844"/>
    </source>
</evidence>
<comment type="similarity">
    <text evidence="1 2">Belongs to the OSBP family.</text>
</comment>
<keyword evidence="4" id="KW-1185">Reference proteome</keyword>
<dbReference type="InterPro" id="IPR000648">
    <property type="entry name" value="Oxysterol-bd"/>
</dbReference>
<dbReference type="GO" id="GO:0008142">
    <property type="term" value="F:oxysterol binding"/>
    <property type="evidence" value="ECO:0007669"/>
    <property type="project" value="TreeGrafter"/>
</dbReference>
<evidence type="ECO:0000256" key="1">
    <source>
        <dbReference type="ARBA" id="ARBA00008842"/>
    </source>
</evidence>
<dbReference type="OrthoDB" id="14833at2759"/>
<sequence length="397" mass="44390">MTSISQNRSTLKEFLASIATIRGDLSNITAPPFVLATQSTVEIPAYWAEHPSLFSAPALEADSSKRSLAVLRWYLTSLKAQQYGGRSEKEGVKKPLNAFLGEVFLASWCSPENGKTQLVSEQVSHHPPVTACYLWNDEAGVRAEGYTLQEISFNGSVNVKQIGHAILHVDKWDEDYLVPLPNVKVKGILSGTPYPELSGNYHIVSSSGFISEINFSGKGFLSGKKNSVDAMLYKDGDTKNPLYTVSGQWNDKMTFFEADGKEIEMIDMDTLKPTPMNVDALDQQDPWESRKAWAGVIDALNQGDMQRTVKEKSKLEEAQRELRKIEESKGRTWGALFFQNTATTDPVFEKLAKPIGEQLNSDKTVGVWKFNHEKWKNGIQRPFRGTMQPEGVELYNE</sequence>
<dbReference type="Gene3D" id="2.40.160.120">
    <property type="match status" value="1"/>
</dbReference>
<evidence type="ECO:0000313" key="3">
    <source>
        <dbReference type="EMBL" id="KAG0648484.1"/>
    </source>
</evidence>
<dbReference type="FunFam" id="2.40.160.120:FF:000010">
    <property type="entry name" value="Oxysterol-binding protein homolog 4"/>
    <property type="match status" value="1"/>
</dbReference>
<dbReference type="GO" id="GO:0016020">
    <property type="term" value="C:membrane"/>
    <property type="evidence" value="ECO:0007669"/>
    <property type="project" value="TreeGrafter"/>
</dbReference>
<organism evidence="3 4">
    <name type="scientific">Hyphodiscus hymeniophilus</name>
    <dbReference type="NCBI Taxonomy" id="353542"/>
    <lineage>
        <taxon>Eukaryota</taxon>
        <taxon>Fungi</taxon>
        <taxon>Dikarya</taxon>
        <taxon>Ascomycota</taxon>
        <taxon>Pezizomycotina</taxon>
        <taxon>Leotiomycetes</taxon>
        <taxon>Helotiales</taxon>
        <taxon>Hyphodiscaceae</taxon>
        <taxon>Hyphodiscus</taxon>
    </lineage>
</organism>
<dbReference type="SUPFAM" id="SSF144000">
    <property type="entry name" value="Oxysterol-binding protein-like"/>
    <property type="match status" value="1"/>
</dbReference>
<name>A0A9P6VIU6_9HELO</name>
<dbReference type="GO" id="GO:0120009">
    <property type="term" value="P:intermembrane lipid transfer"/>
    <property type="evidence" value="ECO:0007669"/>
    <property type="project" value="UniProtKB-ARBA"/>
</dbReference>
<dbReference type="EMBL" id="VNKQ01000010">
    <property type="protein sequence ID" value="KAG0648484.1"/>
    <property type="molecule type" value="Genomic_DNA"/>
</dbReference>
<reference evidence="3" key="1">
    <citation type="submission" date="2019-07" db="EMBL/GenBank/DDBJ databases">
        <title>Hyphodiscus hymeniophilus genome sequencing and assembly.</title>
        <authorList>
            <person name="Kramer G."/>
            <person name="Nodwell J."/>
        </authorList>
    </citation>
    <scope>NUCLEOTIDE SEQUENCE</scope>
    <source>
        <strain evidence="3">ATCC 34498</strain>
    </source>
</reference>
<accession>A0A9P6VIU6</accession>
<dbReference type="GO" id="GO:0005829">
    <property type="term" value="C:cytosol"/>
    <property type="evidence" value="ECO:0007669"/>
    <property type="project" value="TreeGrafter"/>
</dbReference>
<evidence type="ECO:0000313" key="4">
    <source>
        <dbReference type="Proteomes" id="UP000785200"/>
    </source>
</evidence>
<dbReference type="Gene3D" id="1.10.287.2720">
    <property type="match status" value="1"/>
</dbReference>
<dbReference type="PANTHER" id="PTHR10972:SF92">
    <property type="entry name" value="OXYSTEROL BINDING PROTEIN"/>
    <property type="match status" value="1"/>
</dbReference>
<dbReference type="Pfam" id="PF01237">
    <property type="entry name" value="Oxysterol_BP"/>
    <property type="match status" value="2"/>
</dbReference>